<organism evidence="2 3">
    <name type="scientific">Thermogutta terrifontis</name>
    <dbReference type="NCBI Taxonomy" id="1331910"/>
    <lineage>
        <taxon>Bacteria</taxon>
        <taxon>Pseudomonadati</taxon>
        <taxon>Planctomycetota</taxon>
        <taxon>Planctomycetia</taxon>
        <taxon>Pirellulales</taxon>
        <taxon>Thermoguttaceae</taxon>
        <taxon>Thermogutta</taxon>
    </lineage>
</organism>
<gene>
    <name evidence="2" type="ORF">THTE_3558</name>
</gene>
<evidence type="ECO:0008006" key="4">
    <source>
        <dbReference type="Google" id="ProtNLM"/>
    </source>
</evidence>
<sequence length="173" mass="19547">MDLADSLRRNETRGSVEERCRRIEEKADQLFAAGVAWTTFFKELLGPEGLIRRLFPTPDELSFFEQTATHRRVQEMLASLRRVQEGRAAKTEAVSVITLRIPKSLHDALAEEAHALKTSINRLCISKLAQLIDARLVPPLRQFDRGGDITVRGVSTDSKTPDELPQREQEPAE</sequence>
<evidence type="ECO:0000313" key="3">
    <source>
        <dbReference type="Proteomes" id="UP000215086"/>
    </source>
</evidence>
<reference evidence="2 3" key="1">
    <citation type="journal article" name="Front. Microbiol.">
        <title>Sugar Metabolism of the First Thermophilic Planctomycete Thermogutta terrifontis: Comparative Genomic and Transcriptomic Approaches.</title>
        <authorList>
            <person name="Elcheninov A.G."/>
            <person name="Menzel P."/>
            <person name="Gudbergsdottir S.R."/>
            <person name="Slesarev A.I."/>
            <person name="Kadnikov V.V."/>
            <person name="Krogh A."/>
            <person name="Bonch-Osmolovskaya E.A."/>
            <person name="Peng X."/>
            <person name="Kublanov I.V."/>
        </authorList>
    </citation>
    <scope>NUCLEOTIDE SEQUENCE [LARGE SCALE GENOMIC DNA]</scope>
    <source>
        <strain evidence="2 3">R1</strain>
    </source>
</reference>
<dbReference type="AlphaFoldDB" id="A0A286RJL4"/>
<feature type="region of interest" description="Disordered" evidence="1">
    <location>
        <begin position="147"/>
        <end position="173"/>
    </location>
</feature>
<dbReference type="EMBL" id="CP018477">
    <property type="protein sequence ID" value="ASV76159.1"/>
    <property type="molecule type" value="Genomic_DNA"/>
</dbReference>
<evidence type="ECO:0000256" key="1">
    <source>
        <dbReference type="SAM" id="MobiDB-lite"/>
    </source>
</evidence>
<name>A0A286RJL4_9BACT</name>
<dbReference type="Proteomes" id="UP000215086">
    <property type="component" value="Chromosome"/>
</dbReference>
<dbReference type="KEGG" id="ttf:THTE_3558"/>
<keyword evidence="3" id="KW-1185">Reference proteome</keyword>
<accession>A0A286RJL4</accession>
<dbReference type="Pfam" id="PF05534">
    <property type="entry name" value="HicB"/>
    <property type="match status" value="1"/>
</dbReference>
<dbReference type="OrthoDB" id="268431at2"/>
<feature type="compositionally biased region" description="Basic and acidic residues" evidence="1">
    <location>
        <begin position="159"/>
        <end position="173"/>
    </location>
</feature>
<dbReference type="InterPro" id="IPR008651">
    <property type="entry name" value="Uncharacterised_HicB"/>
</dbReference>
<dbReference type="RefSeq" id="WP_095416010.1">
    <property type="nucleotide sequence ID" value="NZ_CP018477.1"/>
</dbReference>
<protein>
    <recommendedName>
        <fullName evidence="4">Toxin-antitoxin system HicB family antitoxin</fullName>
    </recommendedName>
</protein>
<evidence type="ECO:0000313" key="2">
    <source>
        <dbReference type="EMBL" id="ASV76159.1"/>
    </source>
</evidence>
<proteinExistence type="predicted"/>